<sequence length="51" mass="5197">MTNPAATRRTAALTGTTLLIALGALTNIWWAALALLALTAAAALTTAWTNS</sequence>
<accession>A0ABT0UPZ8</accession>
<reference evidence="2" key="1">
    <citation type="submission" date="2022-06" db="EMBL/GenBank/DDBJ databases">
        <title>Genome public.</title>
        <authorList>
            <person name="Sun Q."/>
        </authorList>
    </citation>
    <scope>NUCLEOTIDE SEQUENCE</scope>
    <source>
        <strain evidence="2">CWNU-1</strain>
    </source>
</reference>
<protein>
    <recommendedName>
        <fullName evidence="4">Phosphatidate cytidylyltransferase</fullName>
    </recommendedName>
</protein>
<proteinExistence type="predicted"/>
<dbReference type="EMBL" id="JAMQAW010000023">
    <property type="protein sequence ID" value="MCM2390170.1"/>
    <property type="molecule type" value="Genomic_DNA"/>
</dbReference>
<keyword evidence="3" id="KW-1185">Reference proteome</keyword>
<keyword evidence="1" id="KW-0812">Transmembrane</keyword>
<name>A0ABT0UPZ8_9ACTN</name>
<evidence type="ECO:0000313" key="2">
    <source>
        <dbReference type="EMBL" id="MCM2390170.1"/>
    </source>
</evidence>
<evidence type="ECO:0000313" key="3">
    <source>
        <dbReference type="Proteomes" id="UP001431429"/>
    </source>
</evidence>
<keyword evidence="1" id="KW-1133">Transmembrane helix</keyword>
<gene>
    <name evidence="2" type="ORF">NBG84_18050</name>
</gene>
<dbReference type="RefSeq" id="WP_250920499.1">
    <property type="nucleotide sequence ID" value="NZ_JAMQAW010000023.1"/>
</dbReference>
<comment type="caution">
    <text evidence="2">The sequence shown here is derived from an EMBL/GenBank/DDBJ whole genome shotgun (WGS) entry which is preliminary data.</text>
</comment>
<dbReference type="Proteomes" id="UP001431429">
    <property type="component" value="Unassembled WGS sequence"/>
</dbReference>
<evidence type="ECO:0000256" key="1">
    <source>
        <dbReference type="SAM" id="Phobius"/>
    </source>
</evidence>
<organism evidence="2 3">
    <name type="scientific">Streptomyces albipurpureus</name>
    <dbReference type="NCBI Taxonomy" id="2897419"/>
    <lineage>
        <taxon>Bacteria</taxon>
        <taxon>Bacillati</taxon>
        <taxon>Actinomycetota</taxon>
        <taxon>Actinomycetes</taxon>
        <taxon>Kitasatosporales</taxon>
        <taxon>Streptomycetaceae</taxon>
        <taxon>Streptomyces</taxon>
    </lineage>
</organism>
<feature type="transmembrane region" description="Helical" evidence="1">
    <location>
        <begin position="28"/>
        <end position="48"/>
    </location>
</feature>
<keyword evidence="1" id="KW-0472">Membrane</keyword>
<evidence type="ECO:0008006" key="4">
    <source>
        <dbReference type="Google" id="ProtNLM"/>
    </source>
</evidence>